<comment type="caution">
    <text evidence="1">The sequence shown here is derived from an EMBL/GenBank/DDBJ whole genome shotgun (WGS) entry which is preliminary data.</text>
</comment>
<reference evidence="1 2" key="1">
    <citation type="submission" date="2019-09" db="EMBL/GenBank/DDBJ databases">
        <title>Mumia zhuanghuii sp. nov. isolated from the intestinal contents of plateau pika (Ochotona curzoniae) in the Qinghai-Tibet plateau of China.</title>
        <authorList>
            <person name="Tian Z."/>
        </authorList>
    </citation>
    <scope>NUCLEOTIDE SEQUENCE [LARGE SCALE GENOMIC DNA]</scope>
    <source>
        <strain evidence="2">350</strain>
    </source>
</reference>
<dbReference type="Proteomes" id="UP000307768">
    <property type="component" value="Unassembled WGS sequence"/>
</dbReference>
<organism evidence="1 2">
    <name type="scientific">Mumia zhuanghuii</name>
    <dbReference type="NCBI Taxonomy" id="2585211"/>
    <lineage>
        <taxon>Bacteria</taxon>
        <taxon>Bacillati</taxon>
        <taxon>Actinomycetota</taxon>
        <taxon>Actinomycetes</taxon>
        <taxon>Propionibacteriales</taxon>
        <taxon>Nocardioidaceae</taxon>
        <taxon>Mumia</taxon>
    </lineage>
</organism>
<evidence type="ECO:0000313" key="2">
    <source>
        <dbReference type="Proteomes" id="UP000307768"/>
    </source>
</evidence>
<dbReference type="RefSeq" id="WP_149768923.1">
    <property type="nucleotide sequence ID" value="NZ_VDFQ02000002.1"/>
</dbReference>
<gene>
    <name evidence="1" type="ORF">FE697_007270</name>
</gene>
<evidence type="ECO:0000313" key="1">
    <source>
        <dbReference type="EMBL" id="KAA1423404.1"/>
    </source>
</evidence>
<dbReference type="EMBL" id="VDFQ02000002">
    <property type="protein sequence ID" value="KAA1423404.1"/>
    <property type="molecule type" value="Genomic_DNA"/>
</dbReference>
<proteinExistence type="predicted"/>
<sequence>MSAIEKTVRARMIVDELRGAPMVRLVAELPDAAPVAIKEGLARRAAAERDGRCDCGAPLQTPLRPRRRAALKRGQLLRGRIDHTSDCPAATAALEAAMMEHGWSLSIDMTGLRGWSL</sequence>
<dbReference type="AlphaFoldDB" id="A0A5Q6RZG3"/>
<protein>
    <submittedName>
        <fullName evidence="1">Uncharacterized protein</fullName>
    </submittedName>
</protein>
<name>A0A5Q6RZG3_9ACTN</name>
<accession>A0A5Q6RZG3</accession>